<keyword evidence="2" id="KW-1133">Transmembrane helix</keyword>
<evidence type="ECO:0000256" key="1">
    <source>
        <dbReference type="SAM" id="MobiDB-lite"/>
    </source>
</evidence>
<dbReference type="OrthoDB" id="430326at2759"/>
<accession>A0A9E7F7Q2</accession>
<proteinExistence type="predicted"/>
<keyword evidence="2" id="KW-0812">Transmembrane</keyword>
<sequence>MEGLVKGLTEVALDAVAGDDVDDARRSHSPSREEGSKSTWVQVVSSGHEEEAEAEPEAGGLNRWRSRKEENDNEGNEGGCETVGSGKRHQQHRQRRRPKKVLSVRMVFDSVVPFSFLQLFLGLLLWVLW</sequence>
<evidence type="ECO:0000313" key="3">
    <source>
        <dbReference type="EMBL" id="URD90969.1"/>
    </source>
</evidence>
<gene>
    <name evidence="3" type="ORF">MUK42_33223</name>
</gene>
<protein>
    <submittedName>
        <fullName evidence="3">Uncharacterized protein</fullName>
    </submittedName>
</protein>
<keyword evidence="4" id="KW-1185">Reference proteome</keyword>
<reference evidence="3" key="1">
    <citation type="submission" date="2022-05" db="EMBL/GenBank/DDBJ databases">
        <title>The Musa troglodytarum L. genome provides insights into the mechanism of non-climacteric behaviour and enrichment of carotenoids.</title>
        <authorList>
            <person name="Wang J."/>
        </authorList>
    </citation>
    <scope>NUCLEOTIDE SEQUENCE</scope>
    <source>
        <tissue evidence="3">Leaf</tissue>
    </source>
</reference>
<evidence type="ECO:0000256" key="2">
    <source>
        <dbReference type="SAM" id="Phobius"/>
    </source>
</evidence>
<feature type="transmembrane region" description="Helical" evidence="2">
    <location>
        <begin position="102"/>
        <end position="128"/>
    </location>
</feature>
<dbReference type="Proteomes" id="UP001055439">
    <property type="component" value="Chromosome 2"/>
</dbReference>
<keyword evidence="2" id="KW-0472">Membrane</keyword>
<evidence type="ECO:0000313" key="4">
    <source>
        <dbReference type="Proteomes" id="UP001055439"/>
    </source>
</evidence>
<organism evidence="3 4">
    <name type="scientific">Musa troglodytarum</name>
    <name type="common">fe'i banana</name>
    <dbReference type="NCBI Taxonomy" id="320322"/>
    <lineage>
        <taxon>Eukaryota</taxon>
        <taxon>Viridiplantae</taxon>
        <taxon>Streptophyta</taxon>
        <taxon>Embryophyta</taxon>
        <taxon>Tracheophyta</taxon>
        <taxon>Spermatophyta</taxon>
        <taxon>Magnoliopsida</taxon>
        <taxon>Liliopsida</taxon>
        <taxon>Zingiberales</taxon>
        <taxon>Musaceae</taxon>
        <taxon>Musa</taxon>
    </lineage>
</organism>
<feature type="region of interest" description="Disordered" evidence="1">
    <location>
        <begin position="1"/>
        <end position="99"/>
    </location>
</feature>
<name>A0A9E7F7Q2_9LILI</name>
<dbReference type="EMBL" id="CP097504">
    <property type="protein sequence ID" value="URD90969.1"/>
    <property type="molecule type" value="Genomic_DNA"/>
</dbReference>
<feature type="compositionally biased region" description="Basic and acidic residues" evidence="1">
    <location>
        <begin position="23"/>
        <end position="36"/>
    </location>
</feature>
<feature type="compositionally biased region" description="Basic residues" evidence="1">
    <location>
        <begin position="86"/>
        <end position="99"/>
    </location>
</feature>
<dbReference type="AlphaFoldDB" id="A0A9E7F7Q2"/>